<gene>
    <name evidence="3" type="ordered locus">BATR1942_10995</name>
</gene>
<feature type="transmembrane region" description="Helical" evidence="2">
    <location>
        <begin position="6"/>
        <end position="23"/>
    </location>
</feature>
<keyword evidence="2" id="KW-1133">Transmembrane helix</keyword>
<dbReference type="Proteomes" id="UP000006867">
    <property type="component" value="Chromosome"/>
</dbReference>
<keyword evidence="2" id="KW-0472">Membrane</keyword>
<reference evidence="3 4" key="1">
    <citation type="journal article" date="2011" name="Front. Microbiol.">
        <title>Genomic signatures of strain selection and enhancement in Bacillus atrophaeus var. globigii, a historical biowarfare simulant.</title>
        <authorList>
            <person name="Gibbons H.S."/>
            <person name="Broomall S.M."/>
            <person name="McNew L.A."/>
            <person name="Daligault H."/>
            <person name="Chapman C."/>
            <person name="Bruce D."/>
            <person name="Karavis M."/>
            <person name="Krepps M."/>
            <person name="McGregor P.A."/>
            <person name="Hong C."/>
            <person name="Park K.H."/>
            <person name="Akmal A."/>
            <person name="Feldman A."/>
            <person name="Lin J.S."/>
            <person name="Chang W.E."/>
            <person name="Higgs B.W."/>
            <person name="Demirev P."/>
            <person name="Lindquist J."/>
            <person name="Liem A."/>
            <person name="Fochler E."/>
            <person name="Read T.D."/>
            <person name="Tapia R."/>
            <person name="Johnson S."/>
            <person name="Bishop-Lilly K.A."/>
            <person name="Detter C."/>
            <person name="Han C."/>
            <person name="Sozhamannan S."/>
            <person name="Rosenzweig C.N."/>
            <person name="Skowronski E.W."/>
        </authorList>
    </citation>
    <scope>NUCLEOTIDE SEQUENCE [LARGE SCALE GENOMIC DNA]</scope>
    <source>
        <strain evidence="3 4">1942</strain>
    </source>
</reference>
<feature type="compositionally biased region" description="Basic and acidic residues" evidence="1">
    <location>
        <begin position="76"/>
        <end position="89"/>
    </location>
</feature>
<proteinExistence type="predicted"/>
<feature type="region of interest" description="Disordered" evidence="1">
    <location>
        <begin position="25"/>
        <end position="89"/>
    </location>
</feature>
<keyword evidence="2" id="KW-0812">Transmembrane</keyword>
<evidence type="ECO:0000256" key="2">
    <source>
        <dbReference type="SAM" id="Phobius"/>
    </source>
</evidence>
<evidence type="ECO:0000313" key="3">
    <source>
        <dbReference type="EMBL" id="ADP33130.1"/>
    </source>
</evidence>
<protein>
    <submittedName>
        <fullName evidence="3">Uncharacterized protein</fullName>
    </submittedName>
</protein>
<dbReference type="RefSeq" id="WP_004429466.1">
    <property type="nucleotide sequence ID" value="NC_014639.1"/>
</dbReference>
<accession>A0ABM5LZB5</accession>
<keyword evidence="4" id="KW-1185">Reference proteome</keyword>
<evidence type="ECO:0000313" key="4">
    <source>
        <dbReference type="Proteomes" id="UP000006867"/>
    </source>
</evidence>
<feature type="compositionally biased region" description="Basic and acidic residues" evidence="1">
    <location>
        <begin position="25"/>
        <end position="35"/>
    </location>
</feature>
<dbReference type="EMBL" id="CP002207">
    <property type="protein sequence ID" value="ADP33130.1"/>
    <property type="molecule type" value="Genomic_DNA"/>
</dbReference>
<name>A0ABM5LZB5_BACA1</name>
<sequence length="144" mass="16390">MKDILTNPLVIAAVIGIISAIFGKKNKDQKEESPVKRPQQPQPVKAQTVSEEKQPVEAQIPDQSAENKFQTMRTQAEQRRRETEQTLKGLEQELQVKKRNTSYTKQKVLQMNKDTVVQGIVLGEVFGPPRAKKPHHTMRATHKK</sequence>
<organism evidence="3 4">
    <name type="scientific">Bacillus atrophaeus (strain 1942)</name>
    <dbReference type="NCBI Taxonomy" id="720555"/>
    <lineage>
        <taxon>Bacteria</taxon>
        <taxon>Bacillati</taxon>
        <taxon>Bacillota</taxon>
        <taxon>Bacilli</taxon>
        <taxon>Bacillales</taxon>
        <taxon>Bacillaceae</taxon>
        <taxon>Bacillus</taxon>
    </lineage>
</organism>
<evidence type="ECO:0000256" key="1">
    <source>
        <dbReference type="SAM" id="MobiDB-lite"/>
    </source>
</evidence>